<evidence type="ECO:0000313" key="3">
    <source>
        <dbReference type="EMBL" id="QDT64506.1"/>
    </source>
</evidence>
<evidence type="ECO:0000256" key="1">
    <source>
        <dbReference type="SAM" id="MobiDB-lite"/>
    </source>
</evidence>
<dbReference type="AlphaFoldDB" id="A0A517T806"/>
<accession>A0A517T806</accession>
<name>A0A517T806_9PLAN</name>
<dbReference type="InterPro" id="IPR000352">
    <property type="entry name" value="Pep_chain_release_fac_I"/>
</dbReference>
<dbReference type="EC" id="3.1.1.29" evidence="3"/>
<evidence type="ECO:0000259" key="2">
    <source>
        <dbReference type="Pfam" id="PF00472"/>
    </source>
</evidence>
<dbReference type="GO" id="GO:0016150">
    <property type="term" value="F:translation release factor activity, codon nonspecific"/>
    <property type="evidence" value="ECO:0007669"/>
    <property type="project" value="TreeGrafter"/>
</dbReference>
<keyword evidence="3" id="KW-0378">Hydrolase</keyword>
<reference evidence="3 4" key="1">
    <citation type="submission" date="2019-02" db="EMBL/GenBank/DDBJ databases">
        <title>Deep-cultivation of Planctomycetes and their phenomic and genomic characterization uncovers novel biology.</title>
        <authorList>
            <person name="Wiegand S."/>
            <person name="Jogler M."/>
            <person name="Boedeker C."/>
            <person name="Pinto D."/>
            <person name="Vollmers J."/>
            <person name="Rivas-Marin E."/>
            <person name="Kohn T."/>
            <person name="Peeters S.H."/>
            <person name="Heuer A."/>
            <person name="Rast P."/>
            <person name="Oberbeckmann S."/>
            <person name="Bunk B."/>
            <person name="Jeske O."/>
            <person name="Meyerdierks A."/>
            <person name="Storesund J.E."/>
            <person name="Kallscheuer N."/>
            <person name="Luecker S."/>
            <person name="Lage O.M."/>
            <person name="Pohl T."/>
            <person name="Merkel B.J."/>
            <person name="Hornburger P."/>
            <person name="Mueller R.-W."/>
            <person name="Bruemmer F."/>
            <person name="Labrenz M."/>
            <person name="Spormann A.M."/>
            <person name="Op den Camp H."/>
            <person name="Overmann J."/>
            <person name="Amann R."/>
            <person name="Jetten M.S.M."/>
            <person name="Mascher T."/>
            <person name="Medema M.H."/>
            <person name="Devos D.P."/>
            <person name="Kaster A.-K."/>
            <person name="Ovreas L."/>
            <person name="Rohde M."/>
            <person name="Galperin M.Y."/>
            <person name="Jogler C."/>
        </authorList>
    </citation>
    <scope>NUCLEOTIDE SEQUENCE [LARGE SCALE GENOMIC DNA]</scope>
    <source>
        <strain evidence="3 4">V22</strain>
    </source>
</reference>
<dbReference type="Gene3D" id="3.30.160.20">
    <property type="match status" value="1"/>
</dbReference>
<dbReference type="InterPro" id="IPR052104">
    <property type="entry name" value="Mito_Release_Factor_mL62"/>
</dbReference>
<dbReference type="PANTHER" id="PTHR11075">
    <property type="entry name" value="PEPTIDE CHAIN RELEASE FACTOR"/>
    <property type="match status" value="1"/>
</dbReference>
<feature type="compositionally biased region" description="Basic residues" evidence="1">
    <location>
        <begin position="122"/>
        <end position="157"/>
    </location>
</feature>
<dbReference type="GO" id="GO:0004045">
    <property type="term" value="F:peptidyl-tRNA hydrolase activity"/>
    <property type="evidence" value="ECO:0007669"/>
    <property type="project" value="UniProtKB-EC"/>
</dbReference>
<dbReference type="Proteomes" id="UP000319976">
    <property type="component" value="Chromosome"/>
</dbReference>
<dbReference type="KEGG" id="chya:V22_17410"/>
<organism evidence="3 4">
    <name type="scientific">Calycomorphotria hydatis</name>
    <dbReference type="NCBI Taxonomy" id="2528027"/>
    <lineage>
        <taxon>Bacteria</taxon>
        <taxon>Pseudomonadati</taxon>
        <taxon>Planctomycetota</taxon>
        <taxon>Planctomycetia</taxon>
        <taxon>Planctomycetales</taxon>
        <taxon>Planctomycetaceae</taxon>
        <taxon>Calycomorphotria</taxon>
    </lineage>
</organism>
<evidence type="ECO:0000313" key="4">
    <source>
        <dbReference type="Proteomes" id="UP000319976"/>
    </source>
</evidence>
<dbReference type="SUPFAM" id="SSF110916">
    <property type="entry name" value="Peptidyl-tRNA hydrolase domain-like"/>
    <property type="match status" value="1"/>
</dbReference>
<proteinExistence type="predicted"/>
<dbReference type="OrthoDB" id="9815709at2"/>
<dbReference type="FunFam" id="3.30.160.20:FF:000046">
    <property type="entry name" value="Peptidyl-tRNA hydrolase ICT1"/>
    <property type="match status" value="1"/>
</dbReference>
<dbReference type="RefSeq" id="WP_145261719.1">
    <property type="nucleotide sequence ID" value="NZ_CP036316.1"/>
</dbReference>
<dbReference type="NCBIfam" id="NF006718">
    <property type="entry name" value="PRK09256.1"/>
    <property type="match status" value="1"/>
</dbReference>
<keyword evidence="4" id="KW-1185">Reference proteome</keyword>
<feature type="region of interest" description="Disordered" evidence="1">
    <location>
        <begin position="117"/>
        <end position="157"/>
    </location>
</feature>
<sequence>MSNEPTQPDAATSALRAEKYLSVPPHLHIPYDEFVITYARSSGPGGQNVNKVETKACLRWNVVASPHLPNAVRQRFLTKFGSRLTNDGDLILQSEATRDRLRNLEDCYDRLRGMLAEVANPPKKRRKTKPSRASKERRLKNKKRRSDIKKLRKSPRE</sequence>
<dbReference type="Pfam" id="PF00472">
    <property type="entry name" value="RF-1"/>
    <property type="match status" value="1"/>
</dbReference>
<dbReference type="EMBL" id="CP036316">
    <property type="protein sequence ID" value="QDT64506.1"/>
    <property type="molecule type" value="Genomic_DNA"/>
</dbReference>
<feature type="domain" description="Prokaryotic-type class I peptide chain release factors" evidence="2">
    <location>
        <begin position="27"/>
        <end position="152"/>
    </location>
</feature>
<dbReference type="PANTHER" id="PTHR11075:SF54">
    <property type="entry name" value="LARGE RIBOSOMAL SUBUNIT PROTEIN ML62"/>
    <property type="match status" value="1"/>
</dbReference>
<gene>
    <name evidence="3" type="primary">arfB</name>
    <name evidence="3" type="ORF">V22_17410</name>
</gene>
<protein>
    <submittedName>
        <fullName evidence="3">Peptidyl-tRNA hydrolase ArfB</fullName>
        <ecNumber evidence="3">3.1.1.29</ecNumber>
    </submittedName>
</protein>